<reference evidence="3" key="1">
    <citation type="journal article" date="2014" name="BMC Genomics">
        <title>The genome sequence of the biocontrol fungus Metarhizium anisopliae and comparative genomics of Metarhizium species.</title>
        <authorList>
            <person name="Pattemore J.A."/>
            <person name="Hane J.K."/>
            <person name="Williams A.H."/>
            <person name="Wilson B.A."/>
            <person name="Stodart B.J."/>
            <person name="Ash G.J."/>
        </authorList>
    </citation>
    <scope>NUCLEOTIDE SEQUENCE [LARGE SCALE GENOMIC DNA]</scope>
    <source>
        <strain evidence="3">BRIP 53293</strain>
    </source>
</reference>
<dbReference type="Proteomes" id="UP000054544">
    <property type="component" value="Unassembled WGS sequence"/>
</dbReference>
<feature type="region of interest" description="Disordered" evidence="1">
    <location>
        <begin position="158"/>
        <end position="183"/>
    </location>
</feature>
<accession>A0A0D9NZ12</accession>
<protein>
    <submittedName>
        <fullName evidence="2">Uncharacterized protein</fullName>
    </submittedName>
</protein>
<gene>
    <name evidence="2" type="ORF">H634G_05537</name>
</gene>
<evidence type="ECO:0000313" key="2">
    <source>
        <dbReference type="EMBL" id="KJK79297.1"/>
    </source>
</evidence>
<feature type="compositionally biased region" description="Basic and acidic residues" evidence="1">
    <location>
        <begin position="161"/>
        <end position="183"/>
    </location>
</feature>
<proteinExistence type="predicted"/>
<dbReference type="EMBL" id="KE384731">
    <property type="protein sequence ID" value="KJK79297.1"/>
    <property type="molecule type" value="Genomic_DNA"/>
</dbReference>
<dbReference type="STRING" id="1291518.A0A0D9NZ12"/>
<evidence type="ECO:0000313" key="3">
    <source>
        <dbReference type="Proteomes" id="UP000054544"/>
    </source>
</evidence>
<sequence length="183" mass="20685">MEDEAARDIFARTWGFHITAVNPEPYRSVPQGEGNPLSVDPLSVDPLGVEMTFLRLSQIVNRCQRHRCNTTYCLRVRKGSGDLARDMEGAAADIEAANVEGKSYYIFEAARNDNLMNHFNPAIILGWLANIDISLCTSLQAVITEHYNTYSDDYYGEPDTNELRAEDNEFKPKIHEKPVTDKD</sequence>
<evidence type="ECO:0000256" key="1">
    <source>
        <dbReference type="SAM" id="MobiDB-lite"/>
    </source>
</evidence>
<name>A0A0D9NZ12_METAN</name>
<organism evidence="2 3">
    <name type="scientific">Metarhizium anisopliae BRIP 53293</name>
    <dbReference type="NCBI Taxonomy" id="1291518"/>
    <lineage>
        <taxon>Eukaryota</taxon>
        <taxon>Fungi</taxon>
        <taxon>Dikarya</taxon>
        <taxon>Ascomycota</taxon>
        <taxon>Pezizomycotina</taxon>
        <taxon>Sordariomycetes</taxon>
        <taxon>Hypocreomycetidae</taxon>
        <taxon>Hypocreales</taxon>
        <taxon>Clavicipitaceae</taxon>
        <taxon>Metarhizium</taxon>
    </lineage>
</organism>
<dbReference type="AlphaFoldDB" id="A0A0D9NZ12"/>
<keyword evidence="3" id="KW-1185">Reference proteome</keyword>